<reference evidence="2" key="1">
    <citation type="submission" date="2024-02" db="UniProtKB">
        <authorList>
            <consortium name="WormBaseParasite"/>
        </authorList>
    </citation>
    <scope>IDENTIFICATION</scope>
</reference>
<evidence type="ECO:0000313" key="1">
    <source>
        <dbReference type="Proteomes" id="UP000035681"/>
    </source>
</evidence>
<evidence type="ECO:0000313" key="2">
    <source>
        <dbReference type="WBParaSite" id="TCONS_00010772.p1"/>
    </source>
</evidence>
<name>A0AAF5DDR3_STRER</name>
<sequence>MPTIIKLSNIFNFNEFFGKNDRRNIYLSEEIFKKHNNEWKKYEDCSKSFSFNEKHSLFHKQQRILSNLFKTFNTSLKWCSNYLLPIFFNIFNDFLDSQIFVNNIIINESNIKNNDLEKLQIFNDNFVTLNILTTNFLTKNVFRHKFAGEKNNNVNNFLKKLDNYINEKVIPYSYGFDDCM</sequence>
<accession>A0AAF5DDR3</accession>
<protein>
    <submittedName>
        <fullName evidence="2">Uncharacterized protein</fullName>
    </submittedName>
</protein>
<dbReference type="WBParaSite" id="TCONS_00010772.p1">
    <property type="protein sequence ID" value="TCONS_00010772.p1"/>
    <property type="gene ID" value="XLOC_004390"/>
</dbReference>
<dbReference type="AlphaFoldDB" id="A0AAF5DDR3"/>
<organism evidence="1 2">
    <name type="scientific">Strongyloides stercoralis</name>
    <name type="common">Threadworm</name>
    <dbReference type="NCBI Taxonomy" id="6248"/>
    <lineage>
        <taxon>Eukaryota</taxon>
        <taxon>Metazoa</taxon>
        <taxon>Ecdysozoa</taxon>
        <taxon>Nematoda</taxon>
        <taxon>Chromadorea</taxon>
        <taxon>Rhabditida</taxon>
        <taxon>Tylenchina</taxon>
        <taxon>Panagrolaimomorpha</taxon>
        <taxon>Strongyloidoidea</taxon>
        <taxon>Strongyloididae</taxon>
        <taxon>Strongyloides</taxon>
    </lineage>
</organism>
<proteinExistence type="predicted"/>
<keyword evidence="1" id="KW-1185">Reference proteome</keyword>
<dbReference type="Proteomes" id="UP000035681">
    <property type="component" value="Unplaced"/>
</dbReference>